<protein>
    <recommendedName>
        <fullName evidence="4">CueP family metal-binding protein</fullName>
    </recommendedName>
</protein>
<dbReference type="OrthoDB" id="73040at2"/>
<dbReference type="Gene3D" id="2.60.40.3700">
    <property type="match status" value="1"/>
</dbReference>
<keyword evidence="3" id="KW-1185">Reference proteome</keyword>
<sequence>MFLSKAPARLAALILLVSLTACTGVGEADSAATDTGASAGLGADANAILARYDIEAPASATDLIERLQAQPLADRPDGLTASVRVNELLLASGGNEVSLALPQDEFHLSIAPYLTETHECFYHSLTTCVGELGNEDFHVTITDDASKTVLFDSDVTTFDNGFFDVTLPAGLDITVLIDDGERSVALALGTRVDDATCVTAAQLI</sequence>
<feature type="chain" id="PRO_5039208677" description="CueP family metal-binding protein" evidence="1">
    <location>
        <begin position="24"/>
        <end position="204"/>
    </location>
</feature>
<dbReference type="Pfam" id="PF21172">
    <property type="entry name" value="CueP"/>
    <property type="match status" value="1"/>
</dbReference>
<dbReference type="EMBL" id="PVTL01000004">
    <property type="protein sequence ID" value="PRY68469.1"/>
    <property type="molecule type" value="Genomic_DNA"/>
</dbReference>
<dbReference type="AlphaFoldDB" id="A0A2T0VE64"/>
<dbReference type="Proteomes" id="UP000237983">
    <property type="component" value="Unassembled WGS sequence"/>
</dbReference>
<name>A0A2T0VE64_9MICO</name>
<proteinExistence type="predicted"/>
<reference evidence="2 3" key="1">
    <citation type="submission" date="2018-03" db="EMBL/GenBank/DDBJ databases">
        <title>Genomic Encyclopedia of Type Strains, Phase III (KMG-III): the genomes of soil and plant-associated and newly described type strains.</title>
        <authorList>
            <person name="Whitman W."/>
        </authorList>
    </citation>
    <scope>NUCLEOTIDE SEQUENCE [LARGE SCALE GENOMIC DNA]</scope>
    <source>
        <strain evidence="2 3">CGMCC 1.12484</strain>
    </source>
</reference>
<dbReference type="InterPro" id="IPR047808">
    <property type="entry name" value="CueP-like"/>
</dbReference>
<dbReference type="NCBIfam" id="NF038094">
    <property type="entry name" value="CueP_fam"/>
    <property type="match status" value="1"/>
</dbReference>
<evidence type="ECO:0000256" key="1">
    <source>
        <dbReference type="SAM" id="SignalP"/>
    </source>
</evidence>
<comment type="caution">
    <text evidence="2">The sequence shown here is derived from an EMBL/GenBank/DDBJ whole genome shotgun (WGS) entry which is preliminary data.</text>
</comment>
<dbReference type="RefSeq" id="WP_106211953.1">
    <property type="nucleotide sequence ID" value="NZ_PVTL01000004.1"/>
</dbReference>
<accession>A0A2T0VE64</accession>
<keyword evidence="1" id="KW-0732">Signal</keyword>
<organism evidence="2 3">
    <name type="scientific">Glaciihabitans tibetensis</name>
    <dbReference type="NCBI Taxonomy" id="1266600"/>
    <lineage>
        <taxon>Bacteria</taxon>
        <taxon>Bacillati</taxon>
        <taxon>Actinomycetota</taxon>
        <taxon>Actinomycetes</taxon>
        <taxon>Micrococcales</taxon>
        <taxon>Microbacteriaceae</taxon>
        <taxon>Glaciihabitans</taxon>
    </lineage>
</organism>
<evidence type="ECO:0000313" key="3">
    <source>
        <dbReference type="Proteomes" id="UP000237983"/>
    </source>
</evidence>
<feature type="signal peptide" evidence="1">
    <location>
        <begin position="1"/>
        <end position="23"/>
    </location>
</feature>
<dbReference type="PROSITE" id="PS51257">
    <property type="entry name" value="PROKAR_LIPOPROTEIN"/>
    <property type="match status" value="1"/>
</dbReference>
<gene>
    <name evidence="2" type="ORF">B0I08_104171</name>
</gene>
<evidence type="ECO:0000313" key="2">
    <source>
        <dbReference type="EMBL" id="PRY68469.1"/>
    </source>
</evidence>
<evidence type="ECO:0008006" key="4">
    <source>
        <dbReference type="Google" id="ProtNLM"/>
    </source>
</evidence>